<dbReference type="EMBL" id="JPQZ01000148">
    <property type="protein sequence ID" value="KKO73993.1"/>
    <property type="molecule type" value="Genomic_DNA"/>
</dbReference>
<dbReference type="RefSeq" id="XP_024329735.1">
    <property type="nucleotide sequence ID" value="XM_024474072.1"/>
</dbReference>
<evidence type="ECO:0000313" key="2">
    <source>
        <dbReference type="Proteomes" id="UP000034350"/>
    </source>
</evidence>
<evidence type="ECO:0000313" key="1">
    <source>
        <dbReference type="EMBL" id="KKO73993.1"/>
    </source>
</evidence>
<sequence length="367" mass="44814">MKIVCKFYFSNFINFDINYPAYLRDCTYKYYRSTYFIKSIELQILKKEFNNVRKQALYSSAEDVFLNECKCIWDKLISASSCFLPKYFSQNKYYKYIFGDKTGVRNIENEAQSKNFENEVPRFDKKLFLKYENDLEFTKNFDLDKYIKLNIRCITPYSLKDWKKIISNIKSIKEFNKALNDNIIYDYNYIQKYTKHQEKCYKLELELLKIQKLYSNLPNIIIDYKIFWPKADLKKQFKILLKEFFVLLEDTNELEKDYTKVYKNKPSEKINEMYMKNYYDYNSKNDVLQWAFCNIIINNNISDDEIFDEVFYTLVLDNNFEMPINETQVKRFFKYLKRLTTFHVLRQKTIKLYAYRQFLTFHLNVGS</sequence>
<accession>A0A0F9WLN9</accession>
<reference evidence="1 2" key="1">
    <citation type="journal article" date="2015" name="Environ. Microbiol.">
        <title>Genome analyses suggest the presence of polyploidy and recent human-driven expansions in eight global populations of the honeybee pathogen Nosema ceranae.</title>
        <authorList>
            <person name="Pelin A."/>
            <person name="Selman M."/>
            <person name="Aris-Brosou S."/>
            <person name="Farinelli L."/>
            <person name="Corradi N."/>
        </authorList>
    </citation>
    <scope>NUCLEOTIDE SEQUENCE [LARGE SCALE GENOMIC DNA]</scope>
    <source>
        <strain evidence="1 2">PA08 1199</strain>
    </source>
</reference>
<name>A0A0F9WLN9_9MICR</name>
<dbReference type="AlphaFoldDB" id="A0A0F9WLN9"/>
<comment type="caution">
    <text evidence="1">The sequence shown here is derived from an EMBL/GenBank/DDBJ whole genome shotgun (WGS) entry which is preliminary data.</text>
</comment>
<dbReference type="VEuPathDB" id="MicrosporidiaDB:NCER_102170"/>
<dbReference type="VEuPathDB" id="MicrosporidiaDB:G9O61_00g022310"/>
<dbReference type="Proteomes" id="UP000034350">
    <property type="component" value="Unassembled WGS sequence"/>
</dbReference>
<dbReference type="GeneID" id="36318979"/>
<keyword evidence="2" id="KW-1185">Reference proteome</keyword>
<proteinExistence type="predicted"/>
<organism evidence="1 2">
    <name type="scientific">Vairimorpha ceranae</name>
    <dbReference type="NCBI Taxonomy" id="40302"/>
    <lineage>
        <taxon>Eukaryota</taxon>
        <taxon>Fungi</taxon>
        <taxon>Fungi incertae sedis</taxon>
        <taxon>Microsporidia</taxon>
        <taxon>Nosematidae</taxon>
        <taxon>Vairimorpha</taxon>
    </lineage>
</organism>
<dbReference type="VEuPathDB" id="MicrosporidiaDB:AAJ76_1480004024"/>
<gene>
    <name evidence="1" type="ORF">AAJ76_1480004024</name>
</gene>
<protein>
    <submittedName>
        <fullName evidence="1">Uncharacterized protein</fullName>
    </submittedName>
</protein>